<keyword evidence="1 2" id="KW-0175">Coiled coil</keyword>
<evidence type="ECO:0000256" key="1">
    <source>
        <dbReference type="ARBA" id="ARBA00023054"/>
    </source>
</evidence>
<dbReference type="OrthoDB" id="2155209at2759"/>
<feature type="non-terminal residue" evidence="6">
    <location>
        <position position="1"/>
    </location>
</feature>
<dbReference type="InterPro" id="IPR040370">
    <property type="entry name" value="CCDC74A/CCDC74B/CCDC92"/>
</dbReference>
<evidence type="ECO:0000313" key="6">
    <source>
        <dbReference type="EMBL" id="PAA59023.1"/>
    </source>
</evidence>
<protein>
    <recommendedName>
        <fullName evidence="8">CCDC92 domain-containing protein</fullName>
    </recommendedName>
</protein>
<feature type="region of interest" description="Disordered" evidence="3">
    <location>
        <begin position="38"/>
        <end position="72"/>
    </location>
</feature>
<dbReference type="AlphaFoldDB" id="A0A267EBS1"/>
<dbReference type="InterPro" id="IPR039496">
    <property type="entry name" value="CCDC92/74_N"/>
</dbReference>
<dbReference type="Pfam" id="PF14917">
    <property type="entry name" value="CCDC74_C"/>
    <property type="match status" value="1"/>
</dbReference>
<organism evidence="6 7">
    <name type="scientific">Macrostomum lignano</name>
    <dbReference type="NCBI Taxonomy" id="282301"/>
    <lineage>
        <taxon>Eukaryota</taxon>
        <taxon>Metazoa</taxon>
        <taxon>Spiralia</taxon>
        <taxon>Lophotrochozoa</taxon>
        <taxon>Platyhelminthes</taxon>
        <taxon>Rhabditophora</taxon>
        <taxon>Macrostomorpha</taxon>
        <taxon>Macrostomida</taxon>
        <taxon>Macrostomidae</taxon>
        <taxon>Macrostomum</taxon>
    </lineage>
</organism>
<evidence type="ECO:0000259" key="5">
    <source>
        <dbReference type="Pfam" id="PF14917"/>
    </source>
</evidence>
<keyword evidence="7" id="KW-1185">Reference proteome</keyword>
<accession>A0A267EBS1</accession>
<dbReference type="Proteomes" id="UP000215902">
    <property type="component" value="Unassembled WGS sequence"/>
</dbReference>
<evidence type="ECO:0000256" key="2">
    <source>
        <dbReference type="SAM" id="Coils"/>
    </source>
</evidence>
<evidence type="ECO:0000256" key="3">
    <source>
        <dbReference type="SAM" id="MobiDB-lite"/>
    </source>
</evidence>
<evidence type="ECO:0000313" key="7">
    <source>
        <dbReference type="Proteomes" id="UP000215902"/>
    </source>
</evidence>
<dbReference type="Pfam" id="PF14916">
    <property type="entry name" value="CCDC92"/>
    <property type="match status" value="1"/>
</dbReference>
<feature type="domain" description="Coiled coil protein 74 C-terminal" evidence="5">
    <location>
        <begin position="283"/>
        <end position="417"/>
    </location>
</feature>
<feature type="coiled-coil region" evidence="2">
    <location>
        <begin position="180"/>
        <end position="221"/>
    </location>
</feature>
<feature type="region of interest" description="Disordered" evidence="3">
    <location>
        <begin position="398"/>
        <end position="418"/>
    </location>
</feature>
<comment type="caution">
    <text evidence="6">The sequence shown here is derived from an EMBL/GenBank/DDBJ whole genome shotgun (WGS) entry which is preliminary data.</text>
</comment>
<gene>
    <name evidence="6" type="ORF">BOX15_Mlig024623g1</name>
</gene>
<proteinExistence type="predicted"/>
<dbReference type="STRING" id="282301.A0A267EBS1"/>
<evidence type="ECO:0008006" key="8">
    <source>
        <dbReference type="Google" id="ProtNLM"/>
    </source>
</evidence>
<dbReference type="InterPro" id="IPR029422">
    <property type="entry name" value="CCDC74_C"/>
</dbReference>
<sequence length="418" mass="46280">KSGSPLHCMEDPFSSRTAGLHLPQWSRVAHLETFSLQAPNSRIGAPKTPVLPPIDSSHQAQAPDGEADVDEGAGDLASRRAVYLEKNLKFLRIQHEEMLASLQAEIERLRLENKDLQYRVVMTGRNSGAAAVAAPTSASSRRLESPFVRHHPADVSKDAGDSADADAAVSAAVQLDSSEGGHLREQLQLLQKQLADEKRQRQALQLLLEQQTEQLQKENSKTVRSRRWTSKRGGQELRHRAAQAEAAAACPPELQLQHLRVRFDPLRIGAVDEANSTVDDGSSRWRAPSLPECELLVKQLTVDNRRQAVEVERLKAELKEAVYYGAYKPQRLPTLAVRPSQHQPPAAPPHLLLSGENPLMASGRQQPFLQHLHQQQHHQQQQQLPALTTALTTAAVAVGGRAADRRRRTQILRTGKQQ</sequence>
<feature type="coiled-coil region" evidence="2">
    <location>
        <begin position="92"/>
        <end position="119"/>
    </location>
</feature>
<name>A0A267EBS1_9PLAT</name>
<reference evidence="6 7" key="1">
    <citation type="submission" date="2017-06" db="EMBL/GenBank/DDBJ databases">
        <title>A platform for efficient transgenesis in Macrostomum lignano, a flatworm model organism for stem cell research.</title>
        <authorList>
            <person name="Berezikov E."/>
        </authorList>
    </citation>
    <scope>NUCLEOTIDE SEQUENCE [LARGE SCALE GENOMIC DNA]</scope>
    <source>
        <strain evidence="6">DV1</strain>
        <tissue evidence="6">Whole organism</tissue>
    </source>
</reference>
<dbReference type="PANTHER" id="PTHR14882">
    <property type="entry name" value="COILED-COIL DOMAIN-CONTAINING 74A"/>
    <property type="match status" value="1"/>
</dbReference>
<feature type="domain" description="CCDC92/74 N-terminal" evidence="4">
    <location>
        <begin position="79"/>
        <end position="128"/>
    </location>
</feature>
<dbReference type="EMBL" id="NIVC01002306">
    <property type="protein sequence ID" value="PAA59023.1"/>
    <property type="molecule type" value="Genomic_DNA"/>
</dbReference>
<evidence type="ECO:0000259" key="4">
    <source>
        <dbReference type="Pfam" id="PF14916"/>
    </source>
</evidence>
<dbReference type="PANTHER" id="PTHR14882:SF5">
    <property type="entry name" value="COILED-COIL DOMAIN CONTAINING 74A"/>
    <property type="match status" value="1"/>
</dbReference>